<proteinExistence type="predicted"/>
<name>A0A1T4TN76_9BACT</name>
<dbReference type="InterPro" id="IPR022118">
    <property type="entry name" value="Peptidase_C70_AvrRpt2"/>
</dbReference>
<gene>
    <name evidence="1" type="ORF">SAMN04488128_105491</name>
</gene>
<sequence length="158" mass="17431">MSSHYYLDKQLNSNWCWAAVTCSLARYYGRSAYTDQKEVVYKTIGTTCGCDGAGCGECNRPWHIGEVLAAADLLQEAIPAAVDKNDLLAQLQMHKPVVIVVMWRNGVAGHLLVISEVTADEQLVIWDSREAGFSMVSFEALKIGYPASTSWVNTFYTG</sequence>
<keyword evidence="2" id="KW-1185">Reference proteome</keyword>
<dbReference type="OrthoDB" id="5148996at2"/>
<dbReference type="EMBL" id="FUWZ01000005">
    <property type="protein sequence ID" value="SKA41659.1"/>
    <property type="molecule type" value="Genomic_DNA"/>
</dbReference>
<dbReference type="Pfam" id="PF12385">
    <property type="entry name" value="Peptidase_C70"/>
    <property type="match status" value="1"/>
</dbReference>
<organism evidence="1 2">
    <name type="scientific">Chitinophaga eiseniae</name>
    <dbReference type="NCBI Taxonomy" id="634771"/>
    <lineage>
        <taxon>Bacteria</taxon>
        <taxon>Pseudomonadati</taxon>
        <taxon>Bacteroidota</taxon>
        <taxon>Chitinophagia</taxon>
        <taxon>Chitinophagales</taxon>
        <taxon>Chitinophagaceae</taxon>
        <taxon>Chitinophaga</taxon>
    </lineage>
</organism>
<evidence type="ECO:0008006" key="3">
    <source>
        <dbReference type="Google" id="ProtNLM"/>
    </source>
</evidence>
<reference evidence="2" key="1">
    <citation type="submission" date="2017-02" db="EMBL/GenBank/DDBJ databases">
        <authorList>
            <person name="Varghese N."/>
            <person name="Submissions S."/>
        </authorList>
    </citation>
    <scope>NUCLEOTIDE SEQUENCE [LARGE SCALE GENOMIC DNA]</scope>
    <source>
        <strain evidence="2">DSM 22224</strain>
    </source>
</reference>
<dbReference type="Gene3D" id="3.90.70.10">
    <property type="entry name" value="Cysteine proteinases"/>
    <property type="match status" value="1"/>
</dbReference>
<dbReference type="Proteomes" id="UP000190367">
    <property type="component" value="Unassembled WGS sequence"/>
</dbReference>
<dbReference type="STRING" id="634771.SAMN04488128_105491"/>
<evidence type="ECO:0000313" key="1">
    <source>
        <dbReference type="EMBL" id="SKA41659.1"/>
    </source>
</evidence>
<protein>
    <recommendedName>
        <fullName evidence="3">Papain-like cysteine protease AvrRpt2</fullName>
    </recommendedName>
</protein>
<dbReference type="AlphaFoldDB" id="A0A1T4TN76"/>
<evidence type="ECO:0000313" key="2">
    <source>
        <dbReference type="Proteomes" id="UP000190367"/>
    </source>
</evidence>
<dbReference type="RefSeq" id="WP_078672286.1">
    <property type="nucleotide sequence ID" value="NZ_FUWZ01000005.1"/>
</dbReference>
<accession>A0A1T4TN76</accession>